<evidence type="ECO:0000313" key="3">
    <source>
        <dbReference type="Proteomes" id="UP000054324"/>
    </source>
</evidence>
<dbReference type="CTD" id="20320639"/>
<name>A0A074ZGD2_OPIVI</name>
<evidence type="ECO:0000313" key="2">
    <source>
        <dbReference type="EMBL" id="KER26263.1"/>
    </source>
</evidence>
<dbReference type="Proteomes" id="UP000054324">
    <property type="component" value="Unassembled WGS sequence"/>
</dbReference>
<evidence type="ECO:0000256" key="1">
    <source>
        <dbReference type="SAM" id="MobiDB-lite"/>
    </source>
</evidence>
<gene>
    <name evidence="2" type="ORF">T265_06460</name>
</gene>
<dbReference type="AlphaFoldDB" id="A0A074ZGD2"/>
<reference evidence="2 3" key="1">
    <citation type="submission" date="2013-11" db="EMBL/GenBank/DDBJ databases">
        <title>Opisthorchis viverrini - life in the bile duct.</title>
        <authorList>
            <person name="Young N.D."/>
            <person name="Nagarajan N."/>
            <person name="Lin S.J."/>
            <person name="Korhonen P.K."/>
            <person name="Jex A.R."/>
            <person name="Hall R.S."/>
            <person name="Safavi-Hemami H."/>
            <person name="Kaewkong W."/>
            <person name="Bertrand D."/>
            <person name="Gao S."/>
            <person name="Seet Q."/>
            <person name="Wongkham S."/>
            <person name="Teh B.T."/>
            <person name="Wongkham C."/>
            <person name="Intapan P.M."/>
            <person name="Maleewong W."/>
            <person name="Yang X."/>
            <person name="Hu M."/>
            <person name="Wang Z."/>
            <person name="Hofmann A."/>
            <person name="Sternberg P.W."/>
            <person name="Tan P."/>
            <person name="Wang J."/>
            <person name="Gasser R.B."/>
        </authorList>
    </citation>
    <scope>NUCLEOTIDE SEQUENCE [LARGE SCALE GENOMIC DNA]</scope>
</reference>
<keyword evidence="3" id="KW-1185">Reference proteome</keyword>
<proteinExistence type="predicted"/>
<feature type="region of interest" description="Disordered" evidence="1">
    <location>
        <begin position="169"/>
        <end position="216"/>
    </location>
</feature>
<protein>
    <submittedName>
        <fullName evidence="2">Uncharacterized protein</fullName>
    </submittedName>
</protein>
<dbReference type="EMBL" id="KL596752">
    <property type="protein sequence ID" value="KER26263.1"/>
    <property type="molecule type" value="Genomic_DNA"/>
</dbReference>
<accession>A0A074ZGD2</accession>
<dbReference type="GeneID" id="20320639"/>
<feature type="compositionally biased region" description="Polar residues" evidence="1">
    <location>
        <begin position="186"/>
        <end position="199"/>
    </location>
</feature>
<dbReference type="RefSeq" id="XP_009169992.1">
    <property type="nucleotide sequence ID" value="XM_009171728.1"/>
</dbReference>
<sequence>MEYAHYGGLPTLAWTPWPGRMTYPAGSIHNNLNIHLKGLDMKWNTGWRAIRNHPCFAYAVMLECLADWCAAESSNRRTNEKYRLGNKPPVSTSSKRKMAANSAHKANPSVGAGAGHPVFLKLFRDKDAFQEIRTEKRQGLSQPCLRLLPRWHADTVTIQRSALTGNGDRICGIRSGNAPEDKGQDVTPNSRPSTTQQLRNTFTTSNSNPSVSTSYGDLIHITR</sequence>
<dbReference type="KEGG" id="ovi:T265_06460"/>
<organism evidence="2 3">
    <name type="scientific">Opisthorchis viverrini</name>
    <name type="common">Southeast Asian liver fluke</name>
    <dbReference type="NCBI Taxonomy" id="6198"/>
    <lineage>
        <taxon>Eukaryota</taxon>
        <taxon>Metazoa</taxon>
        <taxon>Spiralia</taxon>
        <taxon>Lophotrochozoa</taxon>
        <taxon>Platyhelminthes</taxon>
        <taxon>Trematoda</taxon>
        <taxon>Digenea</taxon>
        <taxon>Opisthorchiida</taxon>
        <taxon>Opisthorchiata</taxon>
        <taxon>Opisthorchiidae</taxon>
        <taxon>Opisthorchis</taxon>
    </lineage>
</organism>
<feature type="compositionally biased region" description="Low complexity" evidence="1">
    <location>
        <begin position="200"/>
        <end position="214"/>
    </location>
</feature>